<dbReference type="Pfam" id="PF22725">
    <property type="entry name" value="GFO_IDH_MocA_C3"/>
    <property type="match status" value="1"/>
</dbReference>
<comment type="similarity">
    <text evidence="1">Belongs to the Gfo/Idh/MocA family.</text>
</comment>
<reference evidence="5 6" key="1">
    <citation type="submission" date="2018-10" db="EMBL/GenBank/DDBJ databases">
        <title>Falsibacillus sp. genome draft.</title>
        <authorList>
            <person name="Shi S."/>
        </authorList>
    </citation>
    <scope>NUCLEOTIDE SEQUENCE [LARGE SCALE GENOMIC DNA]</scope>
    <source>
        <strain evidence="5 6">GY 10110</strain>
    </source>
</reference>
<dbReference type="Gene3D" id="3.40.50.720">
    <property type="entry name" value="NAD(P)-binding Rossmann-like Domain"/>
    <property type="match status" value="1"/>
</dbReference>
<dbReference type="InterPro" id="IPR055170">
    <property type="entry name" value="GFO_IDH_MocA-like_dom"/>
</dbReference>
<evidence type="ECO:0000256" key="1">
    <source>
        <dbReference type="ARBA" id="ARBA00010928"/>
    </source>
</evidence>
<feature type="domain" description="GFO/IDH/MocA-like oxidoreductase" evidence="4">
    <location>
        <begin position="130"/>
        <end position="246"/>
    </location>
</feature>
<dbReference type="InterPro" id="IPR000683">
    <property type="entry name" value="Gfo/Idh/MocA-like_OxRdtase_N"/>
</dbReference>
<dbReference type="OrthoDB" id="9815825at2"/>
<dbReference type="EMBL" id="RCVZ01000012">
    <property type="protein sequence ID" value="RLQ93818.1"/>
    <property type="molecule type" value="Genomic_DNA"/>
</dbReference>
<dbReference type="SUPFAM" id="SSF55347">
    <property type="entry name" value="Glyceraldehyde-3-phosphate dehydrogenase-like, C-terminal domain"/>
    <property type="match status" value="1"/>
</dbReference>
<dbReference type="RefSeq" id="WP_121681700.1">
    <property type="nucleotide sequence ID" value="NZ_RCVZ01000012.1"/>
</dbReference>
<keyword evidence="2" id="KW-0560">Oxidoreductase</keyword>
<gene>
    <name evidence="5" type="ORF">D9X91_16240</name>
</gene>
<proteinExistence type="inferred from homology"/>
<evidence type="ECO:0000256" key="2">
    <source>
        <dbReference type="ARBA" id="ARBA00023002"/>
    </source>
</evidence>
<dbReference type="SUPFAM" id="SSF51735">
    <property type="entry name" value="NAD(P)-binding Rossmann-fold domains"/>
    <property type="match status" value="1"/>
</dbReference>
<dbReference type="Proteomes" id="UP000276770">
    <property type="component" value="Unassembled WGS sequence"/>
</dbReference>
<evidence type="ECO:0000313" key="5">
    <source>
        <dbReference type="EMBL" id="RLQ93818.1"/>
    </source>
</evidence>
<dbReference type="InterPro" id="IPR036291">
    <property type="entry name" value="NAD(P)-bd_dom_sf"/>
</dbReference>
<name>A0A3L7JSI8_9BACI</name>
<sequence length="323" mass="36319">MTTFNWGILGPGTVAHDFAKAINEVNGEIAAVGGRNLEKVQAFAEKFKIMKAYGSYEELIQDPDVDIMYIATPHTFHYEYIMKCLHENKHVICEKAITVNKEQLDEIVTLAKEKNLIVIEAMTVYHMPLYKKIKEMLSQGKLGKLKMIQVALGSLKEDDPTNRFFNPDLAGGAMLDVGTYALSFARYFLTEQPDEVLATVRPYQTGVDEQVGLLIRNKQDEMAAISLALRAKMPKNAVIAAEKGYVTIENFQRATKAIVTYTVDGSMETIDVGDSERAFEYEVEAMNRYVAGDEADHTLTLSVDVMAMMDEVRRQGEIKYPFE</sequence>
<protein>
    <submittedName>
        <fullName evidence="5">Gfo/Idh/MocA family oxidoreductase</fullName>
    </submittedName>
</protein>
<evidence type="ECO:0000259" key="3">
    <source>
        <dbReference type="Pfam" id="PF01408"/>
    </source>
</evidence>
<dbReference type="Gene3D" id="3.30.360.10">
    <property type="entry name" value="Dihydrodipicolinate Reductase, domain 2"/>
    <property type="match status" value="1"/>
</dbReference>
<evidence type="ECO:0000259" key="4">
    <source>
        <dbReference type="Pfam" id="PF22725"/>
    </source>
</evidence>
<dbReference type="InterPro" id="IPR050984">
    <property type="entry name" value="Gfo/Idh/MocA_domain"/>
</dbReference>
<organism evidence="5 6">
    <name type="scientific">Falsibacillus albus</name>
    <dbReference type="NCBI Taxonomy" id="2478915"/>
    <lineage>
        <taxon>Bacteria</taxon>
        <taxon>Bacillati</taxon>
        <taxon>Bacillota</taxon>
        <taxon>Bacilli</taxon>
        <taxon>Bacillales</taxon>
        <taxon>Bacillaceae</taxon>
        <taxon>Falsibacillus</taxon>
    </lineage>
</organism>
<dbReference type="PANTHER" id="PTHR22604">
    <property type="entry name" value="OXIDOREDUCTASES"/>
    <property type="match status" value="1"/>
</dbReference>
<comment type="caution">
    <text evidence="5">The sequence shown here is derived from an EMBL/GenBank/DDBJ whole genome shotgun (WGS) entry which is preliminary data.</text>
</comment>
<dbReference type="PANTHER" id="PTHR22604:SF105">
    <property type="entry name" value="TRANS-1,2-DIHYDROBENZENE-1,2-DIOL DEHYDROGENASE"/>
    <property type="match status" value="1"/>
</dbReference>
<evidence type="ECO:0000313" key="6">
    <source>
        <dbReference type="Proteomes" id="UP000276770"/>
    </source>
</evidence>
<feature type="domain" description="Gfo/Idh/MocA-like oxidoreductase N-terminal" evidence="3">
    <location>
        <begin position="4"/>
        <end position="119"/>
    </location>
</feature>
<dbReference type="Pfam" id="PF01408">
    <property type="entry name" value="GFO_IDH_MocA"/>
    <property type="match status" value="1"/>
</dbReference>
<keyword evidence="6" id="KW-1185">Reference proteome</keyword>
<dbReference type="AlphaFoldDB" id="A0A3L7JSI8"/>
<dbReference type="GO" id="GO:0000166">
    <property type="term" value="F:nucleotide binding"/>
    <property type="evidence" value="ECO:0007669"/>
    <property type="project" value="InterPro"/>
</dbReference>
<accession>A0A3L7JSI8</accession>
<dbReference type="GO" id="GO:0016491">
    <property type="term" value="F:oxidoreductase activity"/>
    <property type="evidence" value="ECO:0007669"/>
    <property type="project" value="UniProtKB-KW"/>
</dbReference>